<evidence type="ECO:0000313" key="3">
    <source>
        <dbReference type="EMBL" id="GIY72222.1"/>
    </source>
</evidence>
<accession>A0AAV4VPR0</accession>
<evidence type="ECO:0000256" key="1">
    <source>
        <dbReference type="SAM" id="MobiDB-lite"/>
    </source>
</evidence>
<dbReference type="PANTHER" id="PTHR20872:SF1">
    <property type="entry name" value="F-BOX DOMAIN-CONTAINING PROTEIN"/>
    <property type="match status" value="1"/>
</dbReference>
<dbReference type="AlphaFoldDB" id="A0AAV4VPR0"/>
<protein>
    <submittedName>
        <fullName evidence="3">F-box domain-containing protein</fullName>
    </submittedName>
</protein>
<dbReference type="InterPro" id="IPR001810">
    <property type="entry name" value="F-box_dom"/>
</dbReference>
<evidence type="ECO:0000259" key="2">
    <source>
        <dbReference type="PROSITE" id="PS50181"/>
    </source>
</evidence>
<organism evidence="3 4">
    <name type="scientific">Caerostris darwini</name>
    <dbReference type="NCBI Taxonomy" id="1538125"/>
    <lineage>
        <taxon>Eukaryota</taxon>
        <taxon>Metazoa</taxon>
        <taxon>Ecdysozoa</taxon>
        <taxon>Arthropoda</taxon>
        <taxon>Chelicerata</taxon>
        <taxon>Arachnida</taxon>
        <taxon>Araneae</taxon>
        <taxon>Araneomorphae</taxon>
        <taxon>Entelegynae</taxon>
        <taxon>Araneoidea</taxon>
        <taxon>Araneidae</taxon>
        <taxon>Caerostris</taxon>
    </lineage>
</organism>
<feature type="domain" description="F-box" evidence="2">
    <location>
        <begin position="74"/>
        <end position="120"/>
    </location>
</feature>
<name>A0AAV4VPR0_9ARAC</name>
<dbReference type="Pfam" id="PF00646">
    <property type="entry name" value="F-box"/>
    <property type="match status" value="1"/>
</dbReference>
<dbReference type="Proteomes" id="UP001054837">
    <property type="component" value="Unassembled WGS sequence"/>
</dbReference>
<evidence type="ECO:0000313" key="4">
    <source>
        <dbReference type="Proteomes" id="UP001054837"/>
    </source>
</evidence>
<dbReference type="InterPro" id="IPR036047">
    <property type="entry name" value="F-box-like_dom_sf"/>
</dbReference>
<feature type="compositionally biased region" description="Acidic residues" evidence="1">
    <location>
        <begin position="61"/>
        <end position="70"/>
    </location>
</feature>
<feature type="region of interest" description="Disordered" evidence="1">
    <location>
        <begin position="1"/>
        <end position="44"/>
    </location>
</feature>
<sequence length="530" mass="61683">MNSPEEVQLADLDENNNTGNEINSNRDLSRNICGPNYASGDGPEIITVRDDEDSASVTSIDSEDNSNEEFSDSKRNWAELPSLAVENIYSFLSRTDQSRMSLVCSRWSRDYGTPCVWKTMKFYLPEHTCSSEVYPEVRFARKYGSMFRHVEIICKRVRAHLLGVIWKQLKLFLQAMSSKSHLISIKFLNMGNYFSHLDDFIHNDVFKAIVNLFQSQEALRTVVFQDSRLTRNEAMELLKAIHHSDKHTIRVLNLRGFVVDGESNEINTSYLPNLSTVCYRMSGIYNFELDYTQMFEDILYHLYENLSSGSWEVDMNRQDESHESNLTLYCEGKRTPDFRGIPSHVWKYFFNVFPNCRVKMDVTINSQLTNEIEKFLVKGLRIHTLDFRFDKPTSARRIDISTVFRHLQMAKHVDHLVVVNILWMPSIADFAGSLTNFIQSCKMLQIFHIHARYTSDGIESVLKALLENHPPTLKSITMWFNYLRDDENDGYLQALSEEYYPLLQVQGIELFLLADPSRRLRRRQSNVIEQ</sequence>
<dbReference type="PROSITE" id="PS50181">
    <property type="entry name" value="FBOX"/>
    <property type="match status" value="1"/>
</dbReference>
<dbReference type="EMBL" id="BPLQ01013462">
    <property type="protein sequence ID" value="GIY72222.1"/>
    <property type="molecule type" value="Genomic_DNA"/>
</dbReference>
<keyword evidence="4" id="KW-1185">Reference proteome</keyword>
<reference evidence="3 4" key="1">
    <citation type="submission" date="2021-06" db="EMBL/GenBank/DDBJ databases">
        <title>Caerostris darwini draft genome.</title>
        <authorList>
            <person name="Kono N."/>
            <person name="Arakawa K."/>
        </authorList>
    </citation>
    <scope>NUCLEOTIDE SEQUENCE [LARGE SCALE GENOMIC DNA]</scope>
</reference>
<feature type="region of interest" description="Disordered" evidence="1">
    <location>
        <begin position="51"/>
        <end position="70"/>
    </location>
</feature>
<dbReference type="InterPro" id="IPR032675">
    <property type="entry name" value="LRR_dom_sf"/>
</dbReference>
<dbReference type="Gene3D" id="3.80.10.10">
    <property type="entry name" value="Ribonuclease Inhibitor"/>
    <property type="match status" value="1"/>
</dbReference>
<dbReference type="SUPFAM" id="SSF52047">
    <property type="entry name" value="RNI-like"/>
    <property type="match status" value="1"/>
</dbReference>
<dbReference type="SUPFAM" id="SSF81383">
    <property type="entry name" value="F-box domain"/>
    <property type="match status" value="1"/>
</dbReference>
<feature type="compositionally biased region" description="Low complexity" evidence="1">
    <location>
        <begin position="15"/>
        <end position="25"/>
    </location>
</feature>
<gene>
    <name evidence="3" type="primary">AVEN_64096_1</name>
    <name evidence="3" type="ORF">CDAR_219041</name>
</gene>
<proteinExistence type="predicted"/>
<comment type="caution">
    <text evidence="3">The sequence shown here is derived from an EMBL/GenBank/DDBJ whole genome shotgun (WGS) entry which is preliminary data.</text>
</comment>
<dbReference type="Gene3D" id="1.20.1280.50">
    <property type="match status" value="1"/>
</dbReference>
<dbReference type="PANTHER" id="PTHR20872">
    <property type="match status" value="1"/>
</dbReference>